<dbReference type="KEGG" id="spai:FPZ24_09175"/>
<dbReference type="RefSeq" id="WP_146571314.1">
    <property type="nucleotide sequence ID" value="NZ_CP042306.1"/>
</dbReference>
<feature type="chain" id="PRO_5023080662" description="DUF4139 domain-containing protein" evidence="1">
    <location>
        <begin position="22"/>
        <end position="520"/>
    </location>
</feature>
<reference evidence="2 3" key="1">
    <citation type="submission" date="2019-07" db="EMBL/GenBank/DDBJ databases">
        <title>Full genome sequence of Sphingomonas sp. 4R-6-7(HKS19).</title>
        <authorList>
            <person name="Im W.-T."/>
        </authorList>
    </citation>
    <scope>NUCLEOTIDE SEQUENCE [LARGE SCALE GENOMIC DNA]</scope>
    <source>
        <strain evidence="2 3">HKS19</strain>
    </source>
</reference>
<keyword evidence="1" id="KW-0732">Signal</keyword>
<proteinExistence type="predicted"/>
<evidence type="ECO:0000256" key="1">
    <source>
        <dbReference type="SAM" id="SignalP"/>
    </source>
</evidence>
<dbReference type="Proteomes" id="UP000315673">
    <property type="component" value="Chromosome"/>
</dbReference>
<accession>A0A5B8LHW0</accession>
<keyword evidence="3" id="KW-1185">Reference proteome</keyword>
<dbReference type="EMBL" id="CP042306">
    <property type="protein sequence ID" value="QDZ07641.1"/>
    <property type="molecule type" value="Genomic_DNA"/>
</dbReference>
<dbReference type="OrthoDB" id="7178458at2"/>
<dbReference type="PANTHER" id="PTHR38075">
    <property type="entry name" value="DUF4139 DOMAIN-CONTAINING PROTEIN"/>
    <property type="match status" value="1"/>
</dbReference>
<evidence type="ECO:0000313" key="2">
    <source>
        <dbReference type="EMBL" id="QDZ07641.1"/>
    </source>
</evidence>
<gene>
    <name evidence="2" type="ORF">FPZ24_09175</name>
</gene>
<feature type="signal peptide" evidence="1">
    <location>
        <begin position="1"/>
        <end position="21"/>
    </location>
</feature>
<organism evidence="2 3">
    <name type="scientific">Sphingomonas panacisoli</name>
    <dbReference type="NCBI Taxonomy" id="1813879"/>
    <lineage>
        <taxon>Bacteria</taxon>
        <taxon>Pseudomonadati</taxon>
        <taxon>Pseudomonadota</taxon>
        <taxon>Alphaproteobacteria</taxon>
        <taxon>Sphingomonadales</taxon>
        <taxon>Sphingomonadaceae</taxon>
        <taxon>Sphingomonas</taxon>
    </lineage>
</organism>
<dbReference type="PANTHER" id="PTHR38075:SF1">
    <property type="entry name" value="DUF4139 DOMAIN-CONTAINING PROTEIN"/>
    <property type="match status" value="1"/>
</dbReference>
<sequence>MRKLVVWFLATLFAAAPPAAAQTIVTSAGPDHVSVTLYRAPNRGPEDAVDRDDPEGYALVTETRAVTIPAGDAVIRFEGVAGNILPESALIAGLPNGVEEKNLDANLLSPRSLFDRALGRRVMVRRTDPGTGKVQYLQATLRSSSEGAAVLQFSGDYGDLRCSGMPETLIYAGIPPGLSARPTLSVRTHSASEQKLTLTLSYLAGGFDWQADYVVTMRPDGRSADLFAWITLASSDVTNFPDADLQVVAGKPNRNEDQPSFGPDAGDLSLKCWPMPDYDYRSPEPPPPPALPSAMIESESMDIVITGSLIQRRGAMSSPIAITASAEQLGDLKLYRFPRRVTVASNGQKQVGMLNKPKIKLLPIYRSTIRGDGDYAQTEFLLRSKNVTANGLGVPLPAGKAAIFANAQGRTLMVGEASIDDKTIGEDIEFSMGEPGAVDADIDTVREKDKTIRYDLTVTNANAWPIDYEASFDISADYKLRSPSAKLGRKDSRPLWTTRIPANGKVKLSYTIVEQDEEDN</sequence>
<evidence type="ECO:0008006" key="4">
    <source>
        <dbReference type="Google" id="ProtNLM"/>
    </source>
</evidence>
<evidence type="ECO:0000313" key="3">
    <source>
        <dbReference type="Proteomes" id="UP000315673"/>
    </source>
</evidence>
<protein>
    <recommendedName>
        <fullName evidence="4">DUF4139 domain-containing protein</fullName>
    </recommendedName>
</protein>
<name>A0A5B8LHW0_9SPHN</name>
<dbReference type="AlphaFoldDB" id="A0A5B8LHW0"/>